<protein>
    <submittedName>
        <fullName evidence="1">Uncharacterized protein</fullName>
    </submittedName>
</protein>
<comment type="caution">
    <text evidence="1">The sequence shown here is derived from an EMBL/GenBank/DDBJ whole genome shotgun (WGS) entry which is preliminary data.</text>
</comment>
<dbReference type="EMBL" id="JBBBON010000005">
    <property type="protein sequence ID" value="MEI7102242.1"/>
    <property type="molecule type" value="Genomic_DNA"/>
</dbReference>
<accession>A0ABU8JWH4</accession>
<gene>
    <name evidence="1" type="ORF">WCT63_07240</name>
</gene>
<name>A0ABU8JWH4_9GAMM</name>
<dbReference type="RefSeq" id="WP_256713076.1">
    <property type="nucleotide sequence ID" value="NZ_CAKLHY010000009.1"/>
</dbReference>
<organism evidence="1 2">
    <name type="scientific">Pectobacterium versatile</name>
    <dbReference type="NCBI Taxonomy" id="2488639"/>
    <lineage>
        <taxon>Bacteria</taxon>
        <taxon>Pseudomonadati</taxon>
        <taxon>Pseudomonadota</taxon>
        <taxon>Gammaproteobacteria</taxon>
        <taxon>Enterobacterales</taxon>
        <taxon>Pectobacteriaceae</taxon>
        <taxon>Pectobacterium</taxon>
    </lineage>
</organism>
<evidence type="ECO:0000313" key="2">
    <source>
        <dbReference type="Proteomes" id="UP001313132"/>
    </source>
</evidence>
<sequence length="41" mass="4568">MLAAFLLLFPSWRKVAALMAKNSHNLAGNQEVDRHDAYNPG</sequence>
<evidence type="ECO:0000313" key="1">
    <source>
        <dbReference type="EMBL" id="MEI7102242.1"/>
    </source>
</evidence>
<dbReference type="GeneID" id="93392524"/>
<keyword evidence="2" id="KW-1185">Reference proteome</keyword>
<reference evidence="1 2" key="1">
    <citation type="submission" date="2024-03" db="EMBL/GenBank/DDBJ databases">
        <title>Analysis of soft rot Pectobacteriaceae population diversity in US potato growing regions between 2016 and 2022.</title>
        <authorList>
            <person name="Ma X."/>
            <person name="Zhang X."/>
            <person name="Stodghill P."/>
            <person name="Rioux R."/>
            <person name="Babler B."/>
            <person name="Shrestha S."/>
            <person name="Babler B."/>
            <person name="Rivedal H."/>
            <person name="Frost K."/>
            <person name="Hao J."/>
            <person name="Secor G."/>
            <person name="Swingle B."/>
        </authorList>
    </citation>
    <scope>NUCLEOTIDE SEQUENCE [LARGE SCALE GENOMIC DNA]</scope>
    <source>
        <strain evidence="1 2">UMSS2</strain>
    </source>
</reference>
<dbReference type="Proteomes" id="UP001313132">
    <property type="component" value="Unassembled WGS sequence"/>
</dbReference>
<proteinExistence type="predicted"/>